<dbReference type="Gene3D" id="2.60.450.10">
    <property type="entry name" value="Lipopolysaccharide (LPS) transport protein A like domain"/>
    <property type="match status" value="1"/>
</dbReference>
<evidence type="ECO:0000256" key="4">
    <source>
        <dbReference type="ARBA" id="ARBA00022989"/>
    </source>
</evidence>
<dbReference type="PANTHER" id="PTHR37481:SF1">
    <property type="entry name" value="LIPOPOLYSACCHARIDE EXPORT SYSTEM PROTEIN LPTC"/>
    <property type="match status" value="1"/>
</dbReference>
<dbReference type="GO" id="GO:0030288">
    <property type="term" value="C:outer membrane-bounded periplasmic space"/>
    <property type="evidence" value="ECO:0007669"/>
    <property type="project" value="TreeGrafter"/>
</dbReference>
<keyword evidence="4 6" id="KW-1133">Transmembrane helix</keyword>
<dbReference type="GO" id="GO:0005886">
    <property type="term" value="C:plasma membrane"/>
    <property type="evidence" value="ECO:0007669"/>
    <property type="project" value="InterPro"/>
</dbReference>
<dbReference type="Proteomes" id="UP000298438">
    <property type="component" value="Unassembled WGS sequence"/>
</dbReference>
<gene>
    <name evidence="7" type="primary">lptC</name>
    <name evidence="7" type="ORF">E4L96_13270</name>
</gene>
<dbReference type="InterPro" id="IPR010664">
    <property type="entry name" value="LipoPS_assembly_LptC-rel"/>
</dbReference>
<comment type="caution">
    <text evidence="7">The sequence shown here is derived from an EMBL/GenBank/DDBJ whole genome shotgun (WGS) entry which is preliminary data.</text>
</comment>
<dbReference type="InterPro" id="IPR052363">
    <property type="entry name" value="LPS_export_LptC"/>
</dbReference>
<protein>
    <submittedName>
        <fullName evidence="7">LPS export ABC transporter periplasmic protein LptC</fullName>
    </submittedName>
</protein>
<keyword evidence="2" id="KW-0997">Cell inner membrane</keyword>
<name>A0A4Y9SCH8_9BURK</name>
<keyword evidence="1" id="KW-1003">Cell membrane</keyword>
<dbReference type="EMBL" id="SPVF01000162">
    <property type="protein sequence ID" value="TFW18394.1"/>
    <property type="molecule type" value="Genomic_DNA"/>
</dbReference>
<dbReference type="AlphaFoldDB" id="A0A4Y9SCH8"/>
<dbReference type="Pfam" id="PF06835">
    <property type="entry name" value="LptC"/>
    <property type="match status" value="1"/>
</dbReference>
<keyword evidence="8" id="KW-1185">Reference proteome</keyword>
<dbReference type="RefSeq" id="WP_135207709.1">
    <property type="nucleotide sequence ID" value="NZ_SPVF01000162.1"/>
</dbReference>
<sequence>MATYHNKRTAHRWRLGAGITIGLAFALGSFYWLQVMNVGDMNMHADGQRGEPDYIVEKFSFVRMNGQGKPRYVISGDRLTHHPEDDTSEVDRPYVQNLADDQKPPMTMRAKDAHLDNTAGQVLLRGDVHIERAQSAAGPSMSLDTQKLLVNTDEEQMQTDLPIHMTSGGMVVDGVGLVANNTTGKATIVRDVRVTYPPKNK</sequence>
<accession>A0A4Y9SCH8</accession>
<organism evidence="7 8">
    <name type="scientific">Zemynaea arenosa</name>
    <dbReference type="NCBI Taxonomy" id="2561931"/>
    <lineage>
        <taxon>Bacteria</taxon>
        <taxon>Pseudomonadati</taxon>
        <taxon>Pseudomonadota</taxon>
        <taxon>Betaproteobacteria</taxon>
        <taxon>Burkholderiales</taxon>
        <taxon>Oxalobacteraceae</taxon>
        <taxon>Telluria group</taxon>
        <taxon>Zemynaea</taxon>
    </lineage>
</organism>
<keyword evidence="5 6" id="KW-0472">Membrane</keyword>
<dbReference type="InterPro" id="IPR026265">
    <property type="entry name" value="LptC"/>
</dbReference>
<reference evidence="7 8" key="1">
    <citation type="submission" date="2019-03" db="EMBL/GenBank/DDBJ databases">
        <title>Draft Genome Sequence of Massilia arenosa sp. nov., a Novel Massilia Species Isolated from a Sandy-loam Maize Soil.</title>
        <authorList>
            <person name="Raths R."/>
            <person name="Peta V."/>
            <person name="Bucking H."/>
        </authorList>
    </citation>
    <scope>NUCLEOTIDE SEQUENCE [LARGE SCALE GENOMIC DNA]</scope>
    <source>
        <strain evidence="7 8">MC02</strain>
    </source>
</reference>
<evidence type="ECO:0000256" key="3">
    <source>
        <dbReference type="ARBA" id="ARBA00022692"/>
    </source>
</evidence>
<evidence type="ECO:0000256" key="6">
    <source>
        <dbReference type="SAM" id="Phobius"/>
    </source>
</evidence>
<feature type="transmembrane region" description="Helical" evidence="6">
    <location>
        <begin position="12"/>
        <end position="33"/>
    </location>
</feature>
<evidence type="ECO:0000256" key="1">
    <source>
        <dbReference type="ARBA" id="ARBA00022475"/>
    </source>
</evidence>
<dbReference type="NCBIfam" id="TIGR04409">
    <property type="entry name" value="LptC_YrbK"/>
    <property type="match status" value="1"/>
</dbReference>
<dbReference type="OrthoDB" id="8589410at2"/>
<dbReference type="GO" id="GO:0017089">
    <property type="term" value="F:glycolipid transfer activity"/>
    <property type="evidence" value="ECO:0007669"/>
    <property type="project" value="TreeGrafter"/>
</dbReference>
<evidence type="ECO:0000256" key="5">
    <source>
        <dbReference type="ARBA" id="ARBA00023136"/>
    </source>
</evidence>
<evidence type="ECO:0000256" key="2">
    <source>
        <dbReference type="ARBA" id="ARBA00022519"/>
    </source>
</evidence>
<dbReference type="PANTHER" id="PTHR37481">
    <property type="entry name" value="LIPOPOLYSACCHARIDE EXPORT SYSTEM PROTEIN LPTC"/>
    <property type="match status" value="1"/>
</dbReference>
<dbReference type="GO" id="GO:0015221">
    <property type="term" value="F:lipopolysaccharide transmembrane transporter activity"/>
    <property type="evidence" value="ECO:0007669"/>
    <property type="project" value="InterPro"/>
</dbReference>
<keyword evidence="3 6" id="KW-0812">Transmembrane</keyword>
<evidence type="ECO:0000313" key="7">
    <source>
        <dbReference type="EMBL" id="TFW18394.1"/>
    </source>
</evidence>
<evidence type="ECO:0000313" key="8">
    <source>
        <dbReference type="Proteomes" id="UP000298438"/>
    </source>
</evidence>
<proteinExistence type="predicted"/>